<evidence type="ECO:0000259" key="13">
    <source>
        <dbReference type="Pfam" id="PF08245"/>
    </source>
</evidence>
<evidence type="ECO:0000313" key="14">
    <source>
        <dbReference type="EMBL" id="ERJ12787.1"/>
    </source>
</evidence>
<dbReference type="FunCoup" id="F7Q170">
    <property type="interactions" value="429"/>
</dbReference>
<dbReference type="GO" id="GO:0004326">
    <property type="term" value="F:tetrahydrofolylpolyglutamate synthase activity"/>
    <property type="evidence" value="ECO:0007669"/>
    <property type="project" value="UniProtKB-EC"/>
</dbReference>
<dbReference type="Pfam" id="PF02875">
    <property type="entry name" value="Mur_ligase_C"/>
    <property type="match status" value="1"/>
</dbReference>
<evidence type="ECO:0000256" key="5">
    <source>
        <dbReference type="ARBA" id="ARBA00022723"/>
    </source>
</evidence>
<keyword evidence="8" id="KW-0460">Magnesium</keyword>
<reference evidence="14 15" key="1">
    <citation type="journal article" date="2011" name="J. Bacteriol.">
        <title>Genome sequence of Haloplasma contractile, an unusual contractile bacterium from a deep-sea anoxic brine lake.</title>
        <authorList>
            <person name="Antunes A."/>
            <person name="Alam I."/>
            <person name="El Dorry H."/>
            <person name="Siam R."/>
            <person name="Robertson A."/>
            <person name="Bajic V.B."/>
            <person name="Stingl U."/>
        </authorList>
    </citation>
    <scope>NUCLEOTIDE SEQUENCE [LARGE SCALE GENOMIC DNA]</scope>
    <source>
        <strain evidence="14 15">SSD-17B</strain>
    </source>
</reference>
<evidence type="ECO:0000256" key="9">
    <source>
        <dbReference type="ARBA" id="ARBA00030592"/>
    </source>
</evidence>
<comment type="catalytic activity">
    <reaction evidence="10">
        <text>(6S)-5,6,7,8-tetrahydrofolyl-(gamma-L-Glu)(n) + L-glutamate + ATP = (6S)-5,6,7,8-tetrahydrofolyl-(gamma-L-Glu)(n+1) + ADP + phosphate + H(+)</text>
        <dbReference type="Rhea" id="RHEA:10580"/>
        <dbReference type="Rhea" id="RHEA-COMP:14738"/>
        <dbReference type="Rhea" id="RHEA-COMP:14740"/>
        <dbReference type="ChEBI" id="CHEBI:15378"/>
        <dbReference type="ChEBI" id="CHEBI:29985"/>
        <dbReference type="ChEBI" id="CHEBI:30616"/>
        <dbReference type="ChEBI" id="CHEBI:43474"/>
        <dbReference type="ChEBI" id="CHEBI:141005"/>
        <dbReference type="ChEBI" id="CHEBI:456216"/>
        <dbReference type="EC" id="6.3.2.17"/>
    </reaction>
</comment>
<comment type="similarity">
    <text evidence="2 11">Belongs to the folylpolyglutamate synthase family.</text>
</comment>
<name>F7Q170_9MOLU</name>
<evidence type="ECO:0000256" key="1">
    <source>
        <dbReference type="ARBA" id="ARBA00001946"/>
    </source>
</evidence>
<evidence type="ECO:0000256" key="6">
    <source>
        <dbReference type="ARBA" id="ARBA00022741"/>
    </source>
</evidence>
<dbReference type="GO" id="GO:0005737">
    <property type="term" value="C:cytoplasm"/>
    <property type="evidence" value="ECO:0007669"/>
    <property type="project" value="TreeGrafter"/>
</dbReference>
<dbReference type="Pfam" id="PF08245">
    <property type="entry name" value="Mur_ligase_M"/>
    <property type="match status" value="1"/>
</dbReference>
<keyword evidence="6 11" id="KW-0547">Nucleotide-binding</keyword>
<organism evidence="14 15">
    <name type="scientific">Haloplasma contractile SSD-17B</name>
    <dbReference type="NCBI Taxonomy" id="1033810"/>
    <lineage>
        <taxon>Bacteria</taxon>
        <taxon>Bacillati</taxon>
        <taxon>Mycoplasmatota</taxon>
        <taxon>Mollicutes</taxon>
        <taxon>Haloplasmatales</taxon>
        <taxon>Haloplasmataceae</taxon>
        <taxon>Haloplasma</taxon>
    </lineage>
</organism>
<dbReference type="Gene3D" id="3.40.1190.10">
    <property type="entry name" value="Mur-like, catalytic domain"/>
    <property type="match status" value="1"/>
</dbReference>
<dbReference type="GO" id="GO:0046872">
    <property type="term" value="F:metal ion binding"/>
    <property type="evidence" value="ECO:0007669"/>
    <property type="project" value="UniProtKB-KW"/>
</dbReference>
<dbReference type="PANTHER" id="PTHR11136:SF0">
    <property type="entry name" value="DIHYDROFOLATE SYNTHETASE-RELATED"/>
    <property type="match status" value="1"/>
</dbReference>
<dbReference type="EMBL" id="AFNU02000003">
    <property type="protein sequence ID" value="ERJ12787.1"/>
    <property type="molecule type" value="Genomic_DNA"/>
</dbReference>
<dbReference type="EC" id="6.3.2.17" evidence="3"/>
<dbReference type="SUPFAM" id="SSF53244">
    <property type="entry name" value="MurD-like peptide ligases, peptide-binding domain"/>
    <property type="match status" value="1"/>
</dbReference>
<dbReference type="STRING" id="1033810.HLPCO_001127"/>
<dbReference type="GO" id="GO:0005524">
    <property type="term" value="F:ATP binding"/>
    <property type="evidence" value="ECO:0007669"/>
    <property type="project" value="UniProtKB-KW"/>
</dbReference>
<evidence type="ECO:0000259" key="12">
    <source>
        <dbReference type="Pfam" id="PF02875"/>
    </source>
</evidence>
<gene>
    <name evidence="14" type="primary">folC</name>
    <name evidence="14" type="ORF">HLPCO_001127</name>
</gene>
<dbReference type="NCBIfam" id="TIGR01499">
    <property type="entry name" value="folC"/>
    <property type="match status" value="1"/>
</dbReference>
<dbReference type="eggNOG" id="COG0285">
    <property type="taxonomic scope" value="Bacteria"/>
</dbReference>
<dbReference type="InterPro" id="IPR001645">
    <property type="entry name" value="Folylpolyglutamate_synth"/>
</dbReference>
<dbReference type="InterPro" id="IPR036615">
    <property type="entry name" value="Mur_ligase_C_dom_sf"/>
</dbReference>
<dbReference type="OrthoDB" id="9809356at2"/>
<dbReference type="InterPro" id="IPR004101">
    <property type="entry name" value="Mur_ligase_C"/>
</dbReference>
<dbReference type="SUPFAM" id="SSF53623">
    <property type="entry name" value="MurD-like peptide ligases, catalytic domain"/>
    <property type="match status" value="1"/>
</dbReference>
<feature type="domain" description="Mur ligase central" evidence="13">
    <location>
        <begin position="46"/>
        <end position="267"/>
    </location>
</feature>
<evidence type="ECO:0000256" key="2">
    <source>
        <dbReference type="ARBA" id="ARBA00008276"/>
    </source>
</evidence>
<feature type="domain" description="Mur ligase C-terminal" evidence="12">
    <location>
        <begin position="296"/>
        <end position="414"/>
    </location>
</feature>
<evidence type="ECO:0000256" key="7">
    <source>
        <dbReference type="ARBA" id="ARBA00022840"/>
    </source>
</evidence>
<dbReference type="Proteomes" id="UP000005707">
    <property type="component" value="Unassembled WGS sequence"/>
</dbReference>
<accession>F7Q170</accession>
<reference evidence="14 15" key="2">
    <citation type="journal article" date="2013" name="PLoS ONE">
        <title>INDIGO - INtegrated Data Warehouse of MIcrobial GenOmes with Examples from the Red Sea Extremophiles.</title>
        <authorList>
            <person name="Alam I."/>
            <person name="Antunes A."/>
            <person name="Kamau A.A."/>
            <person name="Ba Alawi W."/>
            <person name="Kalkatawi M."/>
            <person name="Stingl U."/>
            <person name="Bajic V.B."/>
        </authorList>
    </citation>
    <scope>NUCLEOTIDE SEQUENCE [LARGE SCALE GENOMIC DNA]</scope>
    <source>
        <strain evidence="14 15">SSD-17B</strain>
    </source>
</reference>
<dbReference type="PROSITE" id="PS01011">
    <property type="entry name" value="FOLYLPOLYGLU_SYNT_1"/>
    <property type="match status" value="1"/>
</dbReference>
<keyword evidence="4 11" id="KW-0436">Ligase</keyword>
<evidence type="ECO:0000313" key="15">
    <source>
        <dbReference type="Proteomes" id="UP000005707"/>
    </source>
</evidence>
<sequence>MFKTIDQFHSWLENQRKFGMKLNLNRIKYACKLLNNPQDKLKTIHIGGTNGKGSTLNYLRHLLESTGFKVGTFISPYIEVFNERIAINGVYISDDDLIKYGNEICDVVERANQETDDFMTEYEIITLLSFLYFKDHNVDYVIYEVGLGGRYDGTNVIEPIVIGITNVGYDHMNVLGNTLGEIAYEKIGIAKKGKTVYTTAKDDEVMNVFSDYSVQVGATLVKLNLDCIHNIQFNEDHTQFKYKDFEQGFTIPMLGEHQVYNVVLALNLYEFLLKERNMSLSPEYIYSGLKKAKWHGRLDVISKKPFIMVDGSHNINGIETLCAVMNQYIKRGYKITCIFAALKDKDTSKMIIKLQEITKQLVLTSFSFYRAADAYDLYNQTNKKHITYEEDFKQAIDGVVNTQGDNELLLITGSLYFTAQVLHYLKRTV</sequence>
<proteinExistence type="inferred from homology"/>
<evidence type="ECO:0000256" key="4">
    <source>
        <dbReference type="ARBA" id="ARBA00022598"/>
    </source>
</evidence>
<keyword evidence="15" id="KW-1185">Reference proteome</keyword>
<dbReference type="InParanoid" id="F7Q170"/>
<keyword evidence="5" id="KW-0479">Metal-binding</keyword>
<comment type="cofactor">
    <cofactor evidence="1">
        <name>Mg(2+)</name>
        <dbReference type="ChEBI" id="CHEBI:18420"/>
    </cofactor>
</comment>
<evidence type="ECO:0000256" key="11">
    <source>
        <dbReference type="PIRNR" id="PIRNR001563"/>
    </source>
</evidence>
<dbReference type="RefSeq" id="WP_008825802.1">
    <property type="nucleotide sequence ID" value="NZ_AFNU02000003.1"/>
</dbReference>
<comment type="caution">
    <text evidence="14">The sequence shown here is derived from an EMBL/GenBank/DDBJ whole genome shotgun (WGS) entry which is preliminary data.</text>
</comment>
<dbReference type="InterPro" id="IPR013221">
    <property type="entry name" value="Mur_ligase_cen"/>
</dbReference>
<dbReference type="PANTHER" id="PTHR11136">
    <property type="entry name" value="FOLYLPOLYGLUTAMATE SYNTHASE-RELATED"/>
    <property type="match status" value="1"/>
</dbReference>
<evidence type="ECO:0000256" key="8">
    <source>
        <dbReference type="ARBA" id="ARBA00022842"/>
    </source>
</evidence>
<dbReference type="Gene3D" id="3.90.190.20">
    <property type="entry name" value="Mur ligase, C-terminal domain"/>
    <property type="match status" value="1"/>
</dbReference>
<dbReference type="FunFam" id="3.40.1190.10:FF:000011">
    <property type="entry name" value="Folylpolyglutamate synthase/dihydrofolate synthase"/>
    <property type="match status" value="1"/>
</dbReference>
<evidence type="ECO:0000256" key="10">
    <source>
        <dbReference type="ARBA" id="ARBA00047493"/>
    </source>
</evidence>
<protein>
    <recommendedName>
        <fullName evidence="3">tetrahydrofolate synthase</fullName>
        <ecNumber evidence="3">6.3.2.17</ecNumber>
    </recommendedName>
    <alternativeName>
        <fullName evidence="9">Tetrahydrofolylpolyglutamate synthase</fullName>
    </alternativeName>
</protein>
<dbReference type="PROSITE" id="PS01012">
    <property type="entry name" value="FOLYLPOLYGLU_SYNT_2"/>
    <property type="match status" value="1"/>
</dbReference>
<evidence type="ECO:0000256" key="3">
    <source>
        <dbReference type="ARBA" id="ARBA00013025"/>
    </source>
</evidence>
<keyword evidence="7 11" id="KW-0067">ATP-binding</keyword>
<dbReference type="AlphaFoldDB" id="F7Q170"/>
<dbReference type="InterPro" id="IPR036565">
    <property type="entry name" value="Mur-like_cat_sf"/>
</dbReference>
<dbReference type="InterPro" id="IPR018109">
    <property type="entry name" value="Folylpolyglutamate_synth_CS"/>
</dbReference>
<dbReference type="PIRSF" id="PIRSF001563">
    <property type="entry name" value="Folylpolyglu_synth"/>
    <property type="match status" value="1"/>
</dbReference>
<dbReference type="GO" id="GO:0008841">
    <property type="term" value="F:dihydrofolate synthase activity"/>
    <property type="evidence" value="ECO:0007669"/>
    <property type="project" value="TreeGrafter"/>
</dbReference>